<dbReference type="OrthoDB" id="10062065at2759"/>
<comment type="caution">
    <text evidence="2">The sequence shown here is derived from an EMBL/GenBank/DDBJ whole genome shotgun (WGS) entry which is preliminary data.</text>
</comment>
<dbReference type="GO" id="GO:0046983">
    <property type="term" value="F:protein dimerization activity"/>
    <property type="evidence" value="ECO:0007669"/>
    <property type="project" value="InterPro"/>
</dbReference>
<dbReference type="PANTHER" id="PTHR45749">
    <property type="match status" value="1"/>
</dbReference>
<keyword evidence="3" id="KW-1185">Reference proteome</keyword>
<evidence type="ECO:0000259" key="1">
    <source>
        <dbReference type="Pfam" id="PF05699"/>
    </source>
</evidence>
<accession>A0A8T1SK63</accession>
<sequence length="138" mass="15576">QLMTKCKNLESLLKHGESFNLNGLELYKELSTLSSMLPHAKLVMDIVQFIHTSKLVDIYPNVYIATCILLTIPVTVASGEQSFSKLKFIKNYLRSTMRQEHLTSLAILAIEQDITLSLSYDDIITDFAAKKARKIALN</sequence>
<organism evidence="2 3">
    <name type="scientific">Chelydra serpentina</name>
    <name type="common">Snapping turtle</name>
    <name type="synonym">Testudo serpentina</name>
    <dbReference type="NCBI Taxonomy" id="8475"/>
    <lineage>
        <taxon>Eukaryota</taxon>
        <taxon>Metazoa</taxon>
        <taxon>Chordata</taxon>
        <taxon>Craniata</taxon>
        <taxon>Vertebrata</taxon>
        <taxon>Euteleostomi</taxon>
        <taxon>Archelosauria</taxon>
        <taxon>Testudinata</taxon>
        <taxon>Testudines</taxon>
        <taxon>Cryptodira</taxon>
        <taxon>Durocryptodira</taxon>
        <taxon>Americhelydia</taxon>
        <taxon>Chelydroidea</taxon>
        <taxon>Chelydridae</taxon>
        <taxon>Chelydra</taxon>
    </lineage>
</organism>
<protein>
    <recommendedName>
        <fullName evidence="1">HAT C-terminal dimerisation domain-containing protein</fullName>
    </recommendedName>
</protein>
<evidence type="ECO:0000313" key="3">
    <source>
        <dbReference type="Proteomes" id="UP000765507"/>
    </source>
</evidence>
<dbReference type="InterPro" id="IPR008906">
    <property type="entry name" value="HATC_C_dom"/>
</dbReference>
<evidence type="ECO:0000313" key="2">
    <source>
        <dbReference type="EMBL" id="KAG6929522.1"/>
    </source>
</evidence>
<reference evidence="2 3" key="1">
    <citation type="journal article" date="2020" name="G3 (Bethesda)">
        <title>Draft Genome of the Common Snapping Turtle, Chelydra serpentina, a Model for Phenotypic Plasticity in Reptiles.</title>
        <authorList>
            <person name="Das D."/>
            <person name="Singh S.K."/>
            <person name="Bierstedt J."/>
            <person name="Erickson A."/>
            <person name="Galli G.L.J."/>
            <person name="Crossley D.A. 2nd"/>
            <person name="Rhen T."/>
        </authorList>
    </citation>
    <scope>NUCLEOTIDE SEQUENCE [LARGE SCALE GENOMIC DNA]</scope>
    <source>
        <strain evidence="2">KW</strain>
    </source>
</reference>
<proteinExistence type="predicted"/>
<dbReference type="Proteomes" id="UP000765507">
    <property type="component" value="Unassembled WGS sequence"/>
</dbReference>
<dbReference type="EMBL" id="JAHGAV010000173">
    <property type="protein sequence ID" value="KAG6929522.1"/>
    <property type="molecule type" value="Genomic_DNA"/>
</dbReference>
<dbReference type="PANTHER" id="PTHR45749:SF35">
    <property type="entry name" value="AC-LIKE TRANSPOSASE-RELATED"/>
    <property type="match status" value="1"/>
</dbReference>
<dbReference type="Pfam" id="PF05699">
    <property type="entry name" value="Dimer_Tnp_hAT"/>
    <property type="match status" value="1"/>
</dbReference>
<name>A0A8T1SK63_CHESE</name>
<feature type="domain" description="HAT C-terminal dimerisation" evidence="1">
    <location>
        <begin position="30"/>
        <end position="114"/>
    </location>
</feature>
<feature type="non-terminal residue" evidence="2">
    <location>
        <position position="1"/>
    </location>
</feature>
<dbReference type="AlphaFoldDB" id="A0A8T1SK63"/>
<gene>
    <name evidence="2" type="ORF">G0U57_005494</name>
</gene>